<keyword evidence="4" id="KW-0378">Hydrolase</keyword>
<evidence type="ECO:0000256" key="3">
    <source>
        <dbReference type="ARBA" id="ARBA00022723"/>
    </source>
</evidence>
<proteinExistence type="inferred from homology"/>
<feature type="domain" description="Peptidase M24" evidence="7">
    <location>
        <begin position="150"/>
        <end position="352"/>
    </location>
</feature>
<dbReference type="AlphaFoldDB" id="A0A4Z0H1J6"/>
<dbReference type="Gene3D" id="3.90.230.10">
    <property type="entry name" value="Creatinase/methionine aminopeptidase superfamily"/>
    <property type="match status" value="1"/>
</dbReference>
<dbReference type="FunFam" id="3.90.230.10:FF:000014">
    <property type="entry name" value="Aminopeptidase P family protein"/>
    <property type="match status" value="1"/>
</dbReference>
<dbReference type="GO" id="GO:0046872">
    <property type="term" value="F:metal ion binding"/>
    <property type="evidence" value="ECO:0007669"/>
    <property type="project" value="UniProtKB-KW"/>
</dbReference>
<dbReference type="InterPro" id="IPR050659">
    <property type="entry name" value="Peptidase_M24B"/>
</dbReference>
<evidence type="ECO:0000256" key="6">
    <source>
        <dbReference type="RuleBase" id="RU000590"/>
    </source>
</evidence>
<comment type="cofactor">
    <cofactor evidence="1">
        <name>Mn(2+)</name>
        <dbReference type="ChEBI" id="CHEBI:29035"/>
    </cofactor>
</comment>
<evidence type="ECO:0000259" key="8">
    <source>
        <dbReference type="Pfam" id="PF01321"/>
    </source>
</evidence>
<dbReference type="Pfam" id="PF01321">
    <property type="entry name" value="Creatinase_N"/>
    <property type="match status" value="1"/>
</dbReference>
<gene>
    <name evidence="9" type="ORF">E4663_11320</name>
</gene>
<dbReference type="Gene3D" id="3.40.350.10">
    <property type="entry name" value="Creatinase/prolidase N-terminal domain"/>
    <property type="match status" value="1"/>
</dbReference>
<keyword evidence="9" id="KW-0031">Aminopeptidase</keyword>
<comment type="similarity">
    <text evidence="2 6">Belongs to the peptidase M24B family.</text>
</comment>
<dbReference type="Pfam" id="PF00557">
    <property type="entry name" value="Peptidase_M24"/>
    <property type="match status" value="1"/>
</dbReference>
<dbReference type="InterPro" id="IPR000587">
    <property type="entry name" value="Creatinase_N"/>
</dbReference>
<sequence>MGEGVIVLEKRLNDFSTYLKAQNIDVAFINSPENFFYLTGFHTDPHERLLGLLVFNDADPIAVVPGMETGQLKDAGWQYDIIGYADHEDPWALMKERGVDTASIVGIEKEVLSYGRSESFFSLFTDAEVVDVEGQLNEMRVVKDEQEVAIMREAAELADFGVKTGVEALREGITEMEVLATIEYELKKKGVSEMSFSTMVLFGEKSGQPHGNPGDRTLKAGDFVLFDLGVVWKGYTSDITRTFAYKSVSDEQRKIYETVKSALEASLAISEPGTRIGDLDQKARDIITDAGYGELFPHRIGHGLGINVHEFPSMSHLNDGVLREGMTYTLEPGIYDPAIGGVRLEDDVLVTADGYETLTKTPKELQIIK</sequence>
<evidence type="ECO:0000259" key="7">
    <source>
        <dbReference type="Pfam" id="PF00557"/>
    </source>
</evidence>
<dbReference type="GO" id="GO:0004177">
    <property type="term" value="F:aminopeptidase activity"/>
    <property type="evidence" value="ECO:0007669"/>
    <property type="project" value="UniProtKB-KW"/>
</dbReference>
<dbReference type="SUPFAM" id="SSF55920">
    <property type="entry name" value="Creatinase/aminopeptidase"/>
    <property type="match status" value="1"/>
</dbReference>
<name>A0A4Z0H1J6_9BACI</name>
<dbReference type="InterPro" id="IPR000994">
    <property type="entry name" value="Pept_M24"/>
</dbReference>
<dbReference type="InterPro" id="IPR029149">
    <property type="entry name" value="Creatin/AminoP/Spt16_N"/>
</dbReference>
<dbReference type="SUPFAM" id="SSF53092">
    <property type="entry name" value="Creatinase/prolidase N-terminal domain"/>
    <property type="match status" value="1"/>
</dbReference>
<dbReference type="PROSITE" id="PS00491">
    <property type="entry name" value="PROLINE_PEPTIDASE"/>
    <property type="match status" value="1"/>
</dbReference>
<evidence type="ECO:0000313" key="9">
    <source>
        <dbReference type="EMBL" id="TGB02741.1"/>
    </source>
</evidence>
<comment type="caution">
    <text evidence="9">The sequence shown here is derived from an EMBL/GenBank/DDBJ whole genome shotgun (WGS) entry which is preliminary data.</text>
</comment>
<feature type="domain" description="Creatinase N-terminal" evidence="8">
    <location>
        <begin position="11"/>
        <end position="142"/>
    </location>
</feature>
<dbReference type="PANTHER" id="PTHR46112:SF10">
    <property type="entry name" value="DIPEPTIDASE YKVY-RELATED"/>
    <property type="match status" value="1"/>
</dbReference>
<dbReference type="InterPro" id="IPR036005">
    <property type="entry name" value="Creatinase/aminopeptidase-like"/>
</dbReference>
<evidence type="ECO:0000256" key="4">
    <source>
        <dbReference type="ARBA" id="ARBA00022801"/>
    </source>
</evidence>
<evidence type="ECO:0000313" key="10">
    <source>
        <dbReference type="Proteomes" id="UP000297982"/>
    </source>
</evidence>
<dbReference type="CDD" id="cd01092">
    <property type="entry name" value="APP-like"/>
    <property type="match status" value="1"/>
</dbReference>
<keyword evidence="9" id="KW-0645">Protease</keyword>
<dbReference type="Proteomes" id="UP000297982">
    <property type="component" value="Unassembled WGS sequence"/>
</dbReference>
<keyword evidence="10" id="KW-1185">Reference proteome</keyword>
<keyword evidence="3 6" id="KW-0479">Metal-binding</keyword>
<dbReference type="InterPro" id="IPR001131">
    <property type="entry name" value="Peptidase_M24B_aminopep-P_CS"/>
</dbReference>
<dbReference type="STRING" id="192814.GCA_900166575_02923"/>
<accession>A0A4Z0H1J6</accession>
<protein>
    <submittedName>
        <fullName evidence="9">Aminopeptidase P family protein</fullName>
    </submittedName>
</protein>
<dbReference type="EMBL" id="SRJC01000002">
    <property type="protein sequence ID" value="TGB02741.1"/>
    <property type="molecule type" value="Genomic_DNA"/>
</dbReference>
<evidence type="ECO:0000256" key="5">
    <source>
        <dbReference type="ARBA" id="ARBA00023211"/>
    </source>
</evidence>
<dbReference type="PANTHER" id="PTHR46112">
    <property type="entry name" value="AMINOPEPTIDASE"/>
    <property type="match status" value="1"/>
</dbReference>
<reference evidence="9 10" key="1">
    <citation type="journal article" date="2003" name="Int. J. Syst. Evol. Microbiol.">
        <title>Halobacillus salinus sp. nov., isolated from a salt lake on the coast of the East Sea in Korea.</title>
        <authorList>
            <person name="Yoon J.H."/>
            <person name="Kang K.H."/>
            <person name="Park Y.H."/>
        </authorList>
    </citation>
    <scope>NUCLEOTIDE SEQUENCE [LARGE SCALE GENOMIC DNA]</scope>
    <source>
        <strain evidence="9 10">HSL-3</strain>
    </source>
</reference>
<evidence type="ECO:0000256" key="2">
    <source>
        <dbReference type="ARBA" id="ARBA00008766"/>
    </source>
</evidence>
<evidence type="ECO:0000256" key="1">
    <source>
        <dbReference type="ARBA" id="ARBA00001936"/>
    </source>
</evidence>
<organism evidence="9 10">
    <name type="scientific">Halobacillus salinus</name>
    <dbReference type="NCBI Taxonomy" id="192814"/>
    <lineage>
        <taxon>Bacteria</taxon>
        <taxon>Bacillati</taxon>
        <taxon>Bacillota</taxon>
        <taxon>Bacilli</taxon>
        <taxon>Bacillales</taxon>
        <taxon>Bacillaceae</taxon>
        <taxon>Halobacillus</taxon>
    </lineage>
</organism>
<keyword evidence="5" id="KW-0464">Manganese</keyword>